<name>A0ABW7ITC7_9VIBR</name>
<dbReference type="EMBL" id="JBIHSN010000002">
    <property type="protein sequence ID" value="MFH0264651.1"/>
    <property type="molecule type" value="Genomic_DNA"/>
</dbReference>
<evidence type="ECO:0000313" key="2">
    <source>
        <dbReference type="Proteomes" id="UP001607151"/>
    </source>
</evidence>
<reference evidence="1 2" key="1">
    <citation type="submission" date="2024-10" db="EMBL/GenBank/DDBJ databases">
        <authorList>
            <person name="Yibar A."/>
            <person name="Saticioglu I.B."/>
            <person name="Duman M."/>
            <person name="Ajmi N."/>
            <person name="Gurler F."/>
            <person name="Ay H."/>
            <person name="Onuk E."/>
            <person name="Guler S."/>
            <person name="Romalde J.L."/>
        </authorList>
    </citation>
    <scope>NUCLEOTIDE SEQUENCE [LARGE SCALE GENOMIC DNA]</scope>
    <source>
        <strain evidence="1 2">14-MA-B</strain>
    </source>
</reference>
<evidence type="ECO:0000313" key="1">
    <source>
        <dbReference type="EMBL" id="MFH0264651.1"/>
    </source>
</evidence>
<comment type="caution">
    <text evidence="1">The sequence shown here is derived from an EMBL/GenBank/DDBJ whole genome shotgun (WGS) entry which is preliminary data.</text>
</comment>
<accession>A0ABW7ITC7</accession>
<gene>
    <name evidence="1" type="ORF">ACGRQ9_03955</name>
</gene>
<sequence>MTFSEKITQTVAFGVTSAWKLLYNTPQKGIGEIEIGFCINVDRALF</sequence>
<keyword evidence="2" id="KW-1185">Reference proteome</keyword>
<dbReference type="Proteomes" id="UP001607151">
    <property type="component" value="Unassembled WGS sequence"/>
</dbReference>
<organism evidence="1 2">
    <name type="scientific">Vibrio rumoiensis</name>
    <dbReference type="NCBI Taxonomy" id="76258"/>
    <lineage>
        <taxon>Bacteria</taxon>
        <taxon>Pseudomonadati</taxon>
        <taxon>Pseudomonadota</taxon>
        <taxon>Gammaproteobacteria</taxon>
        <taxon>Vibrionales</taxon>
        <taxon>Vibrionaceae</taxon>
        <taxon>Vibrio</taxon>
    </lineage>
</organism>
<dbReference type="RefSeq" id="WP_394607271.1">
    <property type="nucleotide sequence ID" value="NZ_JBIHSN010000002.1"/>
</dbReference>
<proteinExistence type="predicted"/>
<protein>
    <submittedName>
        <fullName evidence="1">Uncharacterized protein</fullName>
    </submittedName>
</protein>